<feature type="transmembrane region" description="Helical" evidence="6">
    <location>
        <begin position="223"/>
        <end position="248"/>
    </location>
</feature>
<sequence length="349" mass="38513">MAQDRSRLATLLGNSLLVSFGFGSLGVTIAWCIFSLWPNLSPLNGVLLIMALIWIPIGLAYLLVQNLLIGIQEIRTYNLIEVVTKILGVSFIAIVIIVDAVSVENIFLMGLLALIISFSWGLGKLKPHLKYFPKPSFRVFKDNLRYGFKAYLAVFFAFMVLRVDLLMVQYMLGAEQAGYYSIAATMADMVYMFPVVIGTILFPKLSALTDSDKKWQVTRQISSMVGVIMIIITIISVYLAAPFVNILFGKAFTPAVLAFVWLMPGILLLSVNTVFMNYFASIGMPIITVYSPGAAVMLNIGLNFYLIPNQGIVGAALASVISYGLMLILSIIYLRWIKKGIRYANVAGI</sequence>
<feature type="transmembrane region" description="Helical" evidence="6">
    <location>
        <begin position="312"/>
        <end position="334"/>
    </location>
</feature>
<dbReference type="Pfam" id="PF13440">
    <property type="entry name" value="Polysacc_synt_3"/>
    <property type="match status" value="1"/>
</dbReference>
<dbReference type="GO" id="GO:0005886">
    <property type="term" value="C:plasma membrane"/>
    <property type="evidence" value="ECO:0007669"/>
    <property type="project" value="UniProtKB-SubCell"/>
</dbReference>
<keyword evidence="3 6" id="KW-0812">Transmembrane</keyword>
<keyword evidence="2" id="KW-1003">Cell membrane</keyword>
<accession>A0A176S5M1</accession>
<organism evidence="7 8">
    <name type="scientific">Candidatus Thiomargarita nelsonii</name>
    <dbReference type="NCBI Taxonomy" id="1003181"/>
    <lineage>
        <taxon>Bacteria</taxon>
        <taxon>Pseudomonadati</taxon>
        <taxon>Pseudomonadota</taxon>
        <taxon>Gammaproteobacteria</taxon>
        <taxon>Thiotrichales</taxon>
        <taxon>Thiotrichaceae</taxon>
        <taxon>Thiomargarita</taxon>
    </lineage>
</organism>
<feature type="transmembrane region" description="Helical" evidence="6">
    <location>
        <begin position="43"/>
        <end position="64"/>
    </location>
</feature>
<protein>
    <submittedName>
        <fullName evidence="7">Polysaccharide biosynthesis protein</fullName>
    </submittedName>
</protein>
<feature type="transmembrane region" description="Helical" evidence="6">
    <location>
        <begin position="178"/>
        <end position="202"/>
    </location>
</feature>
<reference evidence="7 8" key="1">
    <citation type="submission" date="2016-05" db="EMBL/GenBank/DDBJ databases">
        <title>Single-cell genome of chain-forming Candidatus Thiomargarita nelsonii and comparison to other large sulfur-oxidizing bacteria.</title>
        <authorList>
            <person name="Winkel M."/>
            <person name="Salman V."/>
            <person name="Woyke T."/>
            <person name="Schulz-Vogt H."/>
            <person name="Richter M."/>
            <person name="Flood B."/>
            <person name="Bailey J."/>
            <person name="Amann R."/>
            <person name="Mussmann M."/>
        </authorList>
    </citation>
    <scope>NUCLEOTIDE SEQUENCE [LARGE SCALE GENOMIC DNA]</scope>
    <source>
        <strain evidence="7 8">THI036</strain>
    </source>
</reference>
<dbReference type="Proteomes" id="UP000076962">
    <property type="component" value="Unassembled WGS sequence"/>
</dbReference>
<keyword evidence="4 6" id="KW-1133">Transmembrane helix</keyword>
<evidence type="ECO:0000313" key="8">
    <source>
        <dbReference type="Proteomes" id="UP000076962"/>
    </source>
</evidence>
<keyword evidence="8" id="KW-1185">Reference proteome</keyword>
<feature type="transmembrane region" description="Helical" evidence="6">
    <location>
        <begin position="287"/>
        <end position="306"/>
    </location>
</feature>
<evidence type="ECO:0000256" key="6">
    <source>
        <dbReference type="SAM" id="Phobius"/>
    </source>
</evidence>
<feature type="transmembrane region" description="Helical" evidence="6">
    <location>
        <begin position="106"/>
        <end position="125"/>
    </location>
</feature>
<evidence type="ECO:0000256" key="5">
    <source>
        <dbReference type="ARBA" id="ARBA00023136"/>
    </source>
</evidence>
<dbReference type="PANTHER" id="PTHR30250">
    <property type="entry name" value="PST FAMILY PREDICTED COLANIC ACID TRANSPORTER"/>
    <property type="match status" value="1"/>
</dbReference>
<evidence type="ECO:0000256" key="3">
    <source>
        <dbReference type="ARBA" id="ARBA00022692"/>
    </source>
</evidence>
<comment type="caution">
    <text evidence="7">The sequence shown here is derived from an EMBL/GenBank/DDBJ whole genome shotgun (WGS) entry which is preliminary data.</text>
</comment>
<evidence type="ECO:0000256" key="2">
    <source>
        <dbReference type="ARBA" id="ARBA00022475"/>
    </source>
</evidence>
<dbReference type="PANTHER" id="PTHR30250:SF11">
    <property type="entry name" value="O-ANTIGEN TRANSPORTER-RELATED"/>
    <property type="match status" value="1"/>
</dbReference>
<feature type="transmembrane region" description="Helical" evidence="6">
    <location>
        <begin position="76"/>
        <end position="100"/>
    </location>
</feature>
<evidence type="ECO:0000313" key="7">
    <source>
        <dbReference type="EMBL" id="OAD23432.1"/>
    </source>
</evidence>
<name>A0A176S5M1_9GAMM</name>
<feature type="transmembrane region" description="Helical" evidence="6">
    <location>
        <begin position="12"/>
        <end position="37"/>
    </location>
</feature>
<proteinExistence type="predicted"/>
<keyword evidence="5 6" id="KW-0472">Membrane</keyword>
<comment type="subcellular location">
    <subcellularLocation>
        <location evidence="1">Cell membrane</location>
        <topology evidence="1">Multi-pass membrane protein</topology>
    </subcellularLocation>
</comment>
<evidence type="ECO:0000256" key="4">
    <source>
        <dbReference type="ARBA" id="ARBA00022989"/>
    </source>
</evidence>
<dbReference type="EMBL" id="LUTY01000372">
    <property type="protein sequence ID" value="OAD23432.1"/>
    <property type="molecule type" value="Genomic_DNA"/>
</dbReference>
<dbReference type="AlphaFoldDB" id="A0A176S5M1"/>
<gene>
    <name evidence="7" type="ORF">THIOM_000740</name>
</gene>
<dbReference type="InterPro" id="IPR050833">
    <property type="entry name" value="Poly_Biosynth_Transport"/>
</dbReference>
<feature type="transmembrane region" description="Helical" evidence="6">
    <location>
        <begin position="146"/>
        <end position="172"/>
    </location>
</feature>
<evidence type="ECO:0000256" key="1">
    <source>
        <dbReference type="ARBA" id="ARBA00004651"/>
    </source>
</evidence>
<feature type="transmembrane region" description="Helical" evidence="6">
    <location>
        <begin position="254"/>
        <end position="275"/>
    </location>
</feature>